<organism evidence="2 3">
    <name type="scientific">Brassica napus</name>
    <name type="common">Rape</name>
    <dbReference type="NCBI Taxonomy" id="3708"/>
    <lineage>
        <taxon>Eukaryota</taxon>
        <taxon>Viridiplantae</taxon>
        <taxon>Streptophyta</taxon>
        <taxon>Embryophyta</taxon>
        <taxon>Tracheophyta</taxon>
        <taxon>Spermatophyta</taxon>
        <taxon>Magnoliopsida</taxon>
        <taxon>eudicotyledons</taxon>
        <taxon>Gunneridae</taxon>
        <taxon>Pentapetalae</taxon>
        <taxon>rosids</taxon>
        <taxon>malvids</taxon>
        <taxon>Brassicales</taxon>
        <taxon>Brassicaceae</taxon>
        <taxon>Brassiceae</taxon>
        <taxon>Brassica</taxon>
    </lineage>
</organism>
<accession>A0ABQ7XCC0</accession>
<proteinExistence type="predicted"/>
<dbReference type="Proteomes" id="UP000824890">
    <property type="component" value="Unassembled WGS sequence"/>
</dbReference>
<sequence length="128" mass="14509">MNGGVERCRGFEKGVSFLLLFLCVFSPSLNERRWRFERRFFRLGASRRRNGDGSIGGCRRRRETETFPSVAVIDQRKRRPLALRPRKTPTSRSIGGSLRRVTTASLAAEVNRKGGVMKRPSEVDGVLV</sequence>
<protein>
    <recommendedName>
        <fullName evidence="4">Secreted protein</fullName>
    </recommendedName>
</protein>
<keyword evidence="3" id="KW-1185">Reference proteome</keyword>
<evidence type="ECO:0000256" key="1">
    <source>
        <dbReference type="SAM" id="MobiDB-lite"/>
    </source>
</evidence>
<dbReference type="EMBL" id="JAGKQM010000740">
    <property type="protein sequence ID" value="KAH0853592.1"/>
    <property type="molecule type" value="Genomic_DNA"/>
</dbReference>
<feature type="compositionally biased region" description="Basic residues" evidence="1">
    <location>
        <begin position="78"/>
        <end position="89"/>
    </location>
</feature>
<name>A0ABQ7XCC0_BRANA</name>
<gene>
    <name evidence="2" type="ORF">HID58_093057</name>
</gene>
<evidence type="ECO:0008006" key="4">
    <source>
        <dbReference type="Google" id="ProtNLM"/>
    </source>
</evidence>
<evidence type="ECO:0000313" key="2">
    <source>
        <dbReference type="EMBL" id="KAH0853592.1"/>
    </source>
</evidence>
<evidence type="ECO:0000313" key="3">
    <source>
        <dbReference type="Proteomes" id="UP000824890"/>
    </source>
</evidence>
<reference evidence="2 3" key="1">
    <citation type="submission" date="2021-05" db="EMBL/GenBank/DDBJ databases">
        <title>Genome Assembly of Synthetic Allotetraploid Brassica napus Reveals Homoeologous Exchanges between Subgenomes.</title>
        <authorList>
            <person name="Davis J.T."/>
        </authorList>
    </citation>
    <scope>NUCLEOTIDE SEQUENCE [LARGE SCALE GENOMIC DNA]</scope>
    <source>
        <strain evidence="3">cv. Da-Ae</strain>
        <tissue evidence="2">Seedling</tissue>
    </source>
</reference>
<feature type="region of interest" description="Disordered" evidence="1">
    <location>
        <begin position="78"/>
        <end position="98"/>
    </location>
</feature>
<comment type="caution">
    <text evidence="2">The sequence shown here is derived from an EMBL/GenBank/DDBJ whole genome shotgun (WGS) entry which is preliminary data.</text>
</comment>